<evidence type="ECO:0000313" key="2">
    <source>
        <dbReference type="Proteomes" id="UP001230654"/>
    </source>
</evidence>
<evidence type="ECO:0000313" key="1">
    <source>
        <dbReference type="EMBL" id="MDQ0578534.1"/>
    </source>
</evidence>
<protein>
    <submittedName>
        <fullName evidence="1">Uncharacterized protein</fullName>
    </submittedName>
</protein>
<dbReference type="RefSeq" id="WP_307161146.1">
    <property type="nucleotide sequence ID" value="NZ_JAUSWV010000002.1"/>
</dbReference>
<dbReference type="EMBL" id="JAUSWV010000002">
    <property type="protein sequence ID" value="MDQ0578534.1"/>
    <property type="molecule type" value="Genomic_DNA"/>
</dbReference>
<sequence length="81" mass="8453">MDDLLALHDDLVGGCRDIPFVAAAAGDGRTWCEQQAELLLARGLDHLRQAGPVKADELAGFARTVTTGRCAAVVPPQPAGD</sequence>
<keyword evidence="2" id="KW-1185">Reference proteome</keyword>
<name>A0ABU0NHE5_STRRH</name>
<organism evidence="1 2">
    <name type="scientific">Streptomyces rishiriensis</name>
    <dbReference type="NCBI Taxonomy" id="68264"/>
    <lineage>
        <taxon>Bacteria</taxon>
        <taxon>Bacillati</taxon>
        <taxon>Actinomycetota</taxon>
        <taxon>Actinomycetes</taxon>
        <taxon>Kitasatosporales</taxon>
        <taxon>Streptomycetaceae</taxon>
        <taxon>Streptomyces</taxon>
    </lineage>
</organism>
<proteinExistence type="predicted"/>
<accession>A0ABU0NHE5</accession>
<dbReference type="Proteomes" id="UP001230654">
    <property type="component" value="Unassembled WGS sequence"/>
</dbReference>
<gene>
    <name evidence="1" type="ORF">QF030_000712</name>
</gene>
<comment type="caution">
    <text evidence="1">The sequence shown here is derived from an EMBL/GenBank/DDBJ whole genome shotgun (WGS) entry which is preliminary data.</text>
</comment>
<reference evidence="1 2" key="1">
    <citation type="submission" date="2023-07" db="EMBL/GenBank/DDBJ databases">
        <title>Comparative genomics of wheat-associated soil bacteria to identify genetic determinants of phenazine resistance.</title>
        <authorList>
            <person name="Mouncey N."/>
        </authorList>
    </citation>
    <scope>NUCLEOTIDE SEQUENCE [LARGE SCALE GENOMIC DNA]</scope>
    <source>
        <strain evidence="1 2">B2I6</strain>
    </source>
</reference>